<accession>A0A8X6SHM0</accession>
<evidence type="ECO:0000256" key="1">
    <source>
        <dbReference type="SAM" id="MobiDB-lite"/>
    </source>
</evidence>
<dbReference type="EMBL" id="BMAU01021304">
    <property type="protein sequence ID" value="GFY11355.1"/>
    <property type="molecule type" value="Genomic_DNA"/>
</dbReference>
<sequence length="241" mass="27248">MCLVNLKDNKEPRQISNVSASPTRPGLQWYQDSNPRSSSHEFETITRKRAFTQLCALRAIALETINTRYLPDEWQHIPTDGSFLAVILSDSSSALQALVSNQGKQSSRVQEFRELMRSIPTRVVFQRVPSHYGFWGNEMKDLFAKRGTDIHQRSTTELALHSTKLEINRIYKNCFRDAATIAAKNKSWRVLIKPNCVSDSPRAAAVAEFILLAGHDCLCVHLYRFNLTDSPFCVLCASGQS</sequence>
<dbReference type="Gene3D" id="3.30.420.10">
    <property type="entry name" value="Ribonuclease H-like superfamily/Ribonuclease H"/>
    <property type="match status" value="1"/>
</dbReference>
<evidence type="ECO:0008006" key="4">
    <source>
        <dbReference type="Google" id="ProtNLM"/>
    </source>
</evidence>
<reference evidence="2" key="1">
    <citation type="submission" date="2020-08" db="EMBL/GenBank/DDBJ databases">
        <title>Multicomponent nature underlies the extraordinary mechanical properties of spider dragline silk.</title>
        <authorList>
            <person name="Kono N."/>
            <person name="Nakamura H."/>
            <person name="Mori M."/>
            <person name="Yoshida Y."/>
            <person name="Ohtoshi R."/>
            <person name="Malay A.D."/>
            <person name="Moran D.A.P."/>
            <person name="Tomita M."/>
            <person name="Numata K."/>
            <person name="Arakawa K."/>
        </authorList>
    </citation>
    <scope>NUCLEOTIDE SEQUENCE</scope>
</reference>
<comment type="caution">
    <text evidence="2">The sequence shown here is derived from an EMBL/GenBank/DDBJ whole genome shotgun (WGS) entry which is preliminary data.</text>
</comment>
<protein>
    <recommendedName>
        <fullName evidence="4">RNase H type-1 domain-containing protein</fullName>
    </recommendedName>
</protein>
<gene>
    <name evidence="2" type="primary">X975_11437</name>
    <name evidence="2" type="ORF">TNCV_4473381</name>
</gene>
<keyword evidence="3" id="KW-1185">Reference proteome</keyword>
<evidence type="ECO:0000313" key="3">
    <source>
        <dbReference type="Proteomes" id="UP000887159"/>
    </source>
</evidence>
<dbReference type="InterPro" id="IPR012337">
    <property type="entry name" value="RNaseH-like_sf"/>
</dbReference>
<dbReference type="Proteomes" id="UP000887159">
    <property type="component" value="Unassembled WGS sequence"/>
</dbReference>
<evidence type="ECO:0000313" key="2">
    <source>
        <dbReference type="EMBL" id="GFY11355.1"/>
    </source>
</evidence>
<proteinExistence type="predicted"/>
<feature type="region of interest" description="Disordered" evidence="1">
    <location>
        <begin position="7"/>
        <end position="38"/>
    </location>
</feature>
<organism evidence="2 3">
    <name type="scientific">Trichonephila clavipes</name>
    <name type="common">Golden silk orbweaver</name>
    <name type="synonym">Nephila clavipes</name>
    <dbReference type="NCBI Taxonomy" id="2585209"/>
    <lineage>
        <taxon>Eukaryota</taxon>
        <taxon>Metazoa</taxon>
        <taxon>Ecdysozoa</taxon>
        <taxon>Arthropoda</taxon>
        <taxon>Chelicerata</taxon>
        <taxon>Arachnida</taxon>
        <taxon>Araneae</taxon>
        <taxon>Araneomorphae</taxon>
        <taxon>Entelegynae</taxon>
        <taxon>Araneoidea</taxon>
        <taxon>Nephilidae</taxon>
        <taxon>Trichonephila</taxon>
    </lineage>
</organism>
<dbReference type="SUPFAM" id="SSF53098">
    <property type="entry name" value="Ribonuclease H-like"/>
    <property type="match status" value="1"/>
</dbReference>
<name>A0A8X6SHM0_TRICX</name>
<dbReference type="AlphaFoldDB" id="A0A8X6SHM0"/>
<dbReference type="InterPro" id="IPR036397">
    <property type="entry name" value="RNaseH_sf"/>
</dbReference>
<dbReference type="GO" id="GO:0003676">
    <property type="term" value="F:nucleic acid binding"/>
    <property type="evidence" value="ECO:0007669"/>
    <property type="project" value="InterPro"/>
</dbReference>